<dbReference type="EMBL" id="CAJNNW010036550">
    <property type="protein sequence ID" value="CAE8735487.1"/>
    <property type="molecule type" value="Genomic_DNA"/>
</dbReference>
<keyword evidence="1" id="KW-0472">Membrane</keyword>
<evidence type="ECO:0000313" key="3">
    <source>
        <dbReference type="Proteomes" id="UP000626109"/>
    </source>
</evidence>
<protein>
    <submittedName>
        <fullName evidence="2">Uncharacterized protein</fullName>
    </submittedName>
</protein>
<organism evidence="2 3">
    <name type="scientific">Polarella glacialis</name>
    <name type="common">Dinoflagellate</name>
    <dbReference type="NCBI Taxonomy" id="89957"/>
    <lineage>
        <taxon>Eukaryota</taxon>
        <taxon>Sar</taxon>
        <taxon>Alveolata</taxon>
        <taxon>Dinophyceae</taxon>
        <taxon>Suessiales</taxon>
        <taxon>Suessiaceae</taxon>
        <taxon>Polarella</taxon>
    </lineage>
</organism>
<name>A0A813LJE5_POLGL</name>
<keyword evidence="1" id="KW-1133">Transmembrane helix</keyword>
<accession>A0A813LJE5</accession>
<sequence length="251" mass="26752">ATQDPQISCATRIATNATDWYASQSGGYEPKNAACSQTAKCCHDCMACGDETCMTKYPGCDEYLADVYESCEEDADYTALIVIAVVLPTLCLLGAGAWFAFKYYQKGQVMAVLDNLVGDKGNLPLTLSLSGTYTENGETQPCNYEWSVNFDGSIKGRGWDDDGVATVEGRVNLPLSKVLWVETRSGACMTVQGSIRHNGGVVNVQAGYRSTDSNTQGSMNLSSGNAFAAPQAIGQVVQGQVVSGTVMNPRK</sequence>
<evidence type="ECO:0000313" key="2">
    <source>
        <dbReference type="EMBL" id="CAE8735487.1"/>
    </source>
</evidence>
<feature type="transmembrane region" description="Helical" evidence="1">
    <location>
        <begin position="77"/>
        <end position="101"/>
    </location>
</feature>
<dbReference type="AlphaFoldDB" id="A0A813LJE5"/>
<comment type="caution">
    <text evidence="2">The sequence shown here is derived from an EMBL/GenBank/DDBJ whole genome shotgun (WGS) entry which is preliminary data.</text>
</comment>
<proteinExistence type="predicted"/>
<keyword evidence="1" id="KW-0812">Transmembrane</keyword>
<reference evidence="2" key="1">
    <citation type="submission" date="2021-02" db="EMBL/GenBank/DDBJ databases">
        <authorList>
            <person name="Dougan E. K."/>
            <person name="Rhodes N."/>
            <person name="Thang M."/>
            <person name="Chan C."/>
        </authorList>
    </citation>
    <scope>NUCLEOTIDE SEQUENCE</scope>
</reference>
<feature type="non-terminal residue" evidence="2">
    <location>
        <position position="251"/>
    </location>
</feature>
<evidence type="ECO:0000256" key="1">
    <source>
        <dbReference type="SAM" id="Phobius"/>
    </source>
</evidence>
<dbReference type="Proteomes" id="UP000626109">
    <property type="component" value="Unassembled WGS sequence"/>
</dbReference>
<gene>
    <name evidence="2" type="ORF">PGLA2088_LOCUS47861</name>
</gene>